<dbReference type="GeneID" id="5021561"/>
<organism evidence="2 3">
    <name type="scientific">Paramecium tetraurelia</name>
    <dbReference type="NCBI Taxonomy" id="5888"/>
    <lineage>
        <taxon>Eukaryota</taxon>
        <taxon>Sar</taxon>
        <taxon>Alveolata</taxon>
        <taxon>Ciliophora</taxon>
        <taxon>Intramacronucleata</taxon>
        <taxon>Oligohymenophorea</taxon>
        <taxon>Peniculida</taxon>
        <taxon>Parameciidae</taxon>
        <taxon>Paramecium</taxon>
    </lineage>
</organism>
<accession>A0CC62</accession>
<dbReference type="RefSeq" id="XP_001435776.1">
    <property type="nucleotide sequence ID" value="XM_001435739.1"/>
</dbReference>
<reference evidence="2 3" key="1">
    <citation type="journal article" date="2006" name="Nature">
        <title>Global trends of whole-genome duplications revealed by the ciliate Paramecium tetraurelia.</title>
        <authorList>
            <consortium name="Genoscope"/>
            <person name="Aury J.-M."/>
            <person name="Jaillon O."/>
            <person name="Duret L."/>
            <person name="Noel B."/>
            <person name="Jubin C."/>
            <person name="Porcel B.M."/>
            <person name="Segurens B."/>
            <person name="Daubin V."/>
            <person name="Anthouard V."/>
            <person name="Aiach N."/>
            <person name="Arnaiz O."/>
            <person name="Billaut A."/>
            <person name="Beisson J."/>
            <person name="Blanc I."/>
            <person name="Bouhouche K."/>
            <person name="Camara F."/>
            <person name="Duharcourt S."/>
            <person name="Guigo R."/>
            <person name="Gogendeau D."/>
            <person name="Katinka M."/>
            <person name="Keller A.-M."/>
            <person name="Kissmehl R."/>
            <person name="Klotz C."/>
            <person name="Koll F."/>
            <person name="Le Moue A."/>
            <person name="Lepere C."/>
            <person name="Malinsky S."/>
            <person name="Nowacki M."/>
            <person name="Nowak J.K."/>
            <person name="Plattner H."/>
            <person name="Poulain J."/>
            <person name="Ruiz F."/>
            <person name="Serrano V."/>
            <person name="Zagulski M."/>
            <person name="Dessen P."/>
            <person name="Betermier M."/>
            <person name="Weissenbach J."/>
            <person name="Scarpelli C."/>
            <person name="Schachter V."/>
            <person name="Sperling L."/>
            <person name="Meyer E."/>
            <person name="Cohen J."/>
            <person name="Wincker P."/>
        </authorList>
    </citation>
    <scope>NUCLEOTIDE SEQUENCE [LARGE SCALE GENOMIC DNA]</scope>
    <source>
        <strain evidence="2 3">Stock d4-2</strain>
    </source>
</reference>
<protein>
    <recommendedName>
        <fullName evidence="4">SUN domain-containing protein</fullName>
    </recommendedName>
</protein>
<dbReference type="EMBL" id="CT868059">
    <property type="protein sequence ID" value="CAK68379.1"/>
    <property type="molecule type" value="Genomic_DNA"/>
</dbReference>
<feature type="chain" id="PRO_5012429285" description="SUN domain-containing protein" evidence="1">
    <location>
        <begin position="16"/>
        <end position="358"/>
    </location>
</feature>
<dbReference type="AlphaFoldDB" id="A0CC62"/>
<name>A0CC62_PARTE</name>
<evidence type="ECO:0000256" key="1">
    <source>
        <dbReference type="SAM" id="SignalP"/>
    </source>
</evidence>
<feature type="signal peptide" evidence="1">
    <location>
        <begin position="1"/>
        <end position="15"/>
    </location>
</feature>
<dbReference type="KEGG" id="ptm:GSPATT00037163001"/>
<dbReference type="InParanoid" id="A0CC62"/>
<evidence type="ECO:0008006" key="4">
    <source>
        <dbReference type="Google" id="ProtNLM"/>
    </source>
</evidence>
<keyword evidence="3" id="KW-1185">Reference proteome</keyword>
<proteinExistence type="predicted"/>
<evidence type="ECO:0000313" key="3">
    <source>
        <dbReference type="Proteomes" id="UP000000600"/>
    </source>
</evidence>
<dbReference type="Proteomes" id="UP000000600">
    <property type="component" value="Unassembled WGS sequence"/>
</dbReference>
<dbReference type="HOGENOM" id="CLU_795598_0_0_1"/>
<evidence type="ECO:0000313" key="2">
    <source>
        <dbReference type="EMBL" id="CAK68379.1"/>
    </source>
</evidence>
<keyword evidence="1" id="KW-0732">Signal</keyword>
<sequence>MQYLLALCFVLVVLGQQIKGNGKHHKHKNKEIGFVQVSADLNDQRIILEGIIQQVNQLALLVQRQNVFDDSLRQRPFDLMGQLDRLDKLELQPEESKIIESLKQQLNIISNAMDVDDYIQECDGEDVCQICQASVYYQLDDDNWYMIGFEHGFKKEFQFLLDSAKQALGSDGDLLLAFSTENHICLQFANLKHPIDINGVLKLYLGTTLNDYQNKLIRLPTHGVPLEFLVRAEYTNRNFIYKDLKFIVNDNSQRDILGGRLNKLQFSIFDLNVYMIILSFKVLIEYDGQFYIQSQIFPFQVKTIQGSTQSEQINIKYSKNIAEQYLSSSILKDTFKFSQMQASTYTNSTDIVISVELD</sequence>
<dbReference type="OrthoDB" id="288230at2759"/>
<gene>
    <name evidence="2" type="ORF">GSPATT00037163001</name>
</gene>
<dbReference type="OMA" id="ICQASVY"/>